<dbReference type="PaxDb" id="4113-PGSC0003DMT400088386"/>
<dbReference type="InParanoid" id="M1DFV4"/>
<evidence type="ECO:0008006" key="4">
    <source>
        <dbReference type="Google" id="ProtNLM"/>
    </source>
</evidence>
<reference evidence="3" key="1">
    <citation type="journal article" date="2011" name="Nature">
        <title>Genome sequence and analysis of the tuber crop potato.</title>
        <authorList>
            <consortium name="The Potato Genome Sequencing Consortium"/>
        </authorList>
    </citation>
    <scope>NUCLEOTIDE SEQUENCE [LARGE SCALE GENOMIC DNA]</scope>
    <source>
        <strain evidence="3">cv. DM1-3 516 R44</strain>
    </source>
</reference>
<protein>
    <recommendedName>
        <fullName evidence="4">Integrase core domain containing protein</fullName>
    </recommendedName>
</protein>
<dbReference type="EnsemblPlants" id="PGSC0003DMT400088386">
    <property type="protein sequence ID" value="PGSC0003DMT400088386"/>
    <property type="gene ID" value="PGSC0003DMG400037957"/>
</dbReference>
<dbReference type="AlphaFoldDB" id="M1DFV4"/>
<organism evidence="2 3">
    <name type="scientific">Solanum tuberosum</name>
    <name type="common">Potato</name>
    <dbReference type="NCBI Taxonomy" id="4113"/>
    <lineage>
        <taxon>Eukaryota</taxon>
        <taxon>Viridiplantae</taxon>
        <taxon>Streptophyta</taxon>
        <taxon>Embryophyta</taxon>
        <taxon>Tracheophyta</taxon>
        <taxon>Spermatophyta</taxon>
        <taxon>Magnoliopsida</taxon>
        <taxon>eudicotyledons</taxon>
        <taxon>Gunneridae</taxon>
        <taxon>Pentapetalae</taxon>
        <taxon>asterids</taxon>
        <taxon>lamiids</taxon>
        <taxon>Solanales</taxon>
        <taxon>Solanaceae</taxon>
        <taxon>Solanoideae</taxon>
        <taxon>Solaneae</taxon>
        <taxon>Solanum</taxon>
    </lineage>
</organism>
<feature type="region of interest" description="Disordered" evidence="1">
    <location>
        <begin position="55"/>
        <end position="120"/>
    </location>
</feature>
<evidence type="ECO:0000313" key="3">
    <source>
        <dbReference type="Proteomes" id="UP000011115"/>
    </source>
</evidence>
<keyword evidence="3" id="KW-1185">Reference proteome</keyword>
<name>M1DFV4_SOLTU</name>
<proteinExistence type="predicted"/>
<accession>M1DFV4</accession>
<sequence length="145" mass="15998">MIVGLRGRILEVGLIIETLGWLASWVELTEPLSDMVRPKVVGRIIPPREISARNFKINERTSKLPRKGRQEPPCGDKGNSKRSNFDRETTPVATHGGSGTTVSSKVTPGTDAQLQTDESGTDARTYKATAYTGSPLYLPLYLYFF</sequence>
<feature type="compositionally biased region" description="Polar residues" evidence="1">
    <location>
        <begin position="100"/>
        <end position="118"/>
    </location>
</feature>
<dbReference type="Proteomes" id="UP000011115">
    <property type="component" value="Unassembled WGS sequence"/>
</dbReference>
<evidence type="ECO:0000256" key="1">
    <source>
        <dbReference type="SAM" id="MobiDB-lite"/>
    </source>
</evidence>
<evidence type="ECO:0000313" key="2">
    <source>
        <dbReference type="EnsemblPlants" id="PGSC0003DMT400088386"/>
    </source>
</evidence>
<reference evidence="2" key="2">
    <citation type="submission" date="2015-06" db="UniProtKB">
        <authorList>
            <consortium name="EnsemblPlants"/>
        </authorList>
    </citation>
    <scope>IDENTIFICATION</scope>
    <source>
        <strain evidence="2">DM1-3 516 R44</strain>
    </source>
</reference>
<dbReference type="Gramene" id="PGSC0003DMT400088386">
    <property type="protein sequence ID" value="PGSC0003DMT400088386"/>
    <property type="gene ID" value="PGSC0003DMG400037957"/>
</dbReference>
<dbReference type="HOGENOM" id="CLU_1790306_0_0_1"/>